<evidence type="ECO:0000313" key="2">
    <source>
        <dbReference type="Proteomes" id="UP000672032"/>
    </source>
</evidence>
<accession>A0A8A3NYP6</accession>
<keyword evidence="2" id="KW-1185">Reference proteome</keyword>
<dbReference type="Proteomes" id="UP000672032">
    <property type="component" value="Chromosome 2"/>
</dbReference>
<name>A0A8A3NYP6_9HELO</name>
<protein>
    <submittedName>
        <fullName evidence="1">Uncharacterized protein</fullName>
    </submittedName>
</protein>
<organism evidence="1 2">
    <name type="scientific">Monilinia vaccinii-corymbosi</name>
    <dbReference type="NCBI Taxonomy" id="61207"/>
    <lineage>
        <taxon>Eukaryota</taxon>
        <taxon>Fungi</taxon>
        <taxon>Dikarya</taxon>
        <taxon>Ascomycota</taxon>
        <taxon>Pezizomycotina</taxon>
        <taxon>Leotiomycetes</taxon>
        <taxon>Helotiales</taxon>
        <taxon>Sclerotiniaceae</taxon>
        <taxon>Monilinia</taxon>
    </lineage>
</organism>
<evidence type="ECO:0000313" key="1">
    <source>
        <dbReference type="EMBL" id="QSZ30663.1"/>
    </source>
</evidence>
<proteinExistence type="predicted"/>
<sequence>MTPPKTIHFQDSEDIAEGWVCTQKSLTGHEDSLVCGYENSGDMYDQNGERKTCKSATAYG</sequence>
<dbReference type="EMBL" id="CP063406">
    <property type="protein sequence ID" value="QSZ30663.1"/>
    <property type="molecule type" value="Genomic_DNA"/>
</dbReference>
<gene>
    <name evidence="1" type="ORF">DSL72_000221</name>
</gene>
<reference evidence="1" key="1">
    <citation type="submission" date="2020-10" db="EMBL/GenBank/DDBJ databases">
        <title>Genome Sequence of Monilinia vaccinii-corymbosi Sheds Light on Mummy Berry Disease Infection of Blueberry and Mating Type.</title>
        <authorList>
            <person name="Yow A.G."/>
            <person name="Zhang Y."/>
            <person name="Bansal K."/>
            <person name="Eacker S.M."/>
            <person name="Sullivan S."/>
            <person name="Liachko I."/>
            <person name="Cubeta M.A."/>
            <person name="Rollins J.A."/>
            <person name="Ashrafi H."/>
        </authorList>
    </citation>
    <scope>NUCLEOTIDE SEQUENCE</scope>
    <source>
        <strain evidence="1">RL-1</strain>
    </source>
</reference>
<dbReference type="AlphaFoldDB" id="A0A8A3NYP6"/>